<evidence type="ECO:0000259" key="6">
    <source>
        <dbReference type="PROSITE" id="PS50405"/>
    </source>
</evidence>
<dbReference type="Pfam" id="PF00043">
    <property type="entry name" value="GST_C"/>
    <property type="match status" value="1"/>
</dbReference>
<dbReference type="PROSITE" id="PS50040">
    <property type="entry name" value="EF1G_C"/>
    <property type="match status" value="1"/>
</dbReference>
<dbReference type="Gene3D" id="3.30.70.1010">
    <property type="entry name" value="Translation elongation factor EF1B, gamma chain, conserved domain"/>
    <property type="match status" value="1"/>
</dbReference>
<dbReference type="FunFam" id="1.20.1050.10:FF:000006">
    <property type="entry name" value="Elongation factor 1 gamma"/>
    <property type="match status" value="1"/>
</dbReference>
<dbReference type="InterPro" id="IPR036282">
    <property type="entry name" value="Glutathione-S-Trfase_C_sf"/>
</dbReference>
<feature type="domain" description="GST C-terminal" evidence="6">
    <location>
        <begin position="4"/>
        <end position="131"/>
    </location>
</feature>
<dbReference type="EMBL" id="PKPP01004014">
    <property type="protein sequence ID" value="PWA66498.1"/>
    <property type="molecule type" value="Genomic_DNA"/>
</dbReference>
<dbReference type="CDD" id="cd03181">
    <property type="entry name" value="GST_C_EF1Bgamma_like"/>
    <property type="match status" value="1"/>
</dbReference>
<dbReference type="PANTHER" id="PTHR44372">
    <property type="entry name" value="ELONGATION FACTOR 1-GAMMA 1-RELATED"/>
    <property type="match status" value="1"/>
</dbReference>
<dbReference type="Proteomes" id="UP000245207">
    <property type="component" value="Unassembled WGS sequence"/>
</dbReference>
<accession>A0A2U1MZ15</accession>
<protein>
    <submittedName>
        <fullName evidence="7">Glutathione S-transferase/chloride channel, C-terminal</fullName>
    </submittedName>
</protein>
<dbReference type="GO" id="GO:0003746">
    <property type="term" value="F:translation elongation factor activity"/>
    <property type="evidence" value="ECO:0007669"/>
    <property type="project" value="UniProtKB-UniRule"/>
</dbReference>
<evidence type="ECO:0000256" key="4">
    <source>
        <dbReference type="SAM" id="MobiDB-lite"/>
    </source>
</evidence>
<proteinExistence type="predicted"/>
<dbReference type="InterPro" id="IPR001662">
    <property type="entry name" value="EF1B_G_C"/>
</dbReference>
<dbReference type="AlphaFoldDB" id="A0A2U1MZ15"/>
<dbReference type="PANTHER" id="PTHR44372:SF7">
    <property type="entry name" value="ELONGATION FACTOR 1B GAMMA, S-CRYSTALLIN, GLUTATHIONE S-TRANSFERASE"/>
    <property type="match status" value="1"/>
</dbReference>
<dbReference type="InterPro" id="IPR004046">
    <property type="entry name" value="GST_C"/>
</dbReference>
<evidence type="ECO:0000313" key="8">
    <source>
        <dbReference type="Proteomes" id="UP000245207"/>
    </source>
</evidence>
<dbReference type="InterPro" id="IPR036433">
    <property type="entry name" value="EF1B_G_C_sf"/>
</dbReference>
<sequence>MGRTKIESAKIEQWIGFSSVELDLNIRGWSLRRMGYFNSHDKLVEVYYVTNLKIALKALNTYLASHEFLVGNSVTLADIITTCNLLYGFKWLMPKVFTSKFPHVEKYFWAMIDQPNFKKVTGEVKQAAAVIPLSLAMKPERPKEAKPKAVSKNEEVPKPVTTEKEEAKPENPIDAPTKMVLDDWKKLYSDIKTKSSLSEAAIKGFWDMFAAESYSLWFCDYKHNDKNERPVATMDMVKDFLRSLKLIRAYTFGKILITGTQVSDLLIDYCKESYEMTKVGLSVDDQKKRVIQMIKSEDPFEDEEIVHDFCFM</sequence>
<evidence type="ECO:0000256" key="3">
    <source>
        <dbReference type="PROSITE-ProRule" id="PRU00519"/>
    </source>
</evidence>
<feature type="domain" description="EF-1-gamma C-terminal" evidence="5">
    <location>
        <begin position="169"/>
        <end position="312"/>
    </location>
</feature>
<dbReference type="SMART" id="SM01183">
    <property type="entry name" value="EF1G"/>
    <property type="match status" value="1"/>
</dbReference>
<gene>
    <name evidence="7" type="ORF">CTI12_AA326760</name>
</gene>
<dbReference type="Pfam" id="PF00647">
    <property type="entry name" value="EF1G"/>
    <property type="match status" value="1"/>
</dbReference>
<evidence type="ECO:0000256" key="2">
    <source>
        <dbReference type="ARBA" id="ARBA00022917"/>
    </source>
</evidence>
<feature type="region of interest" description="Disordered" evidence="4">
    <location>
        <begin position="141"/>
        <end position="172"/>
    </location>
</feature>
<evidence type="ECO:0000259" key="5">
    <source>
        <dbReference type="PROSITE" id="PS50040"/>
    </source>
</evidence>
<keyword evidence="1 3" id="KW-0251">Elongation factor</keyword>
<dbReference type="SUPFAM" id="SSF47616">
    <property type="entry name" value="GST C-terminal domain-like"/>
    <property type="match status" value="1"/>
</dbReference>
<dbReference type="Gene3D" id="1.20.1050.10">
    <property type="match status" value="1"/>
</dbReference>
<dbReference type="GO" id="GO:0004364">
    <property type="term" value="F:glutathione transferase activity"/>
    <property type="evidence" value="ECO:0007669"/>
    <property type="project" value="InterPro"/>
</dbReference>
<dbReference type="SUPFAM" id="SSF89942">
    <property type="entry name" value="eEF1-gamma domain"/>
    <property type="match status" value="1"/>
</dbReference>
<feature type="compositionally biased region" description="Basic and acidic residues" evidence="4">
    <location>
        <begin position="141"/>
        <end position="171"/>
    </location>
</feature>
<dbReference type="InterPro" id="IPR044628">
    <property type="entry name" value="EF-1-gamma_plant"/>
</dbReference>
<dbReference type="STRING" id="35608.A0A2U1MZ15"/>
<dbReference type="InterPro" id="IPR010987">
    <property type="entry name" value="Glutathione-S-Trfase_C-like"/>
</dbReference>
<evidence type="ECO:0000313" key="7">
    <source>
        <dbReference type="EMBL" id="PWA66498.1"/>
    </source>
</evidence>
<reference evidence="7 8" key="1">
    <citation type="journal article" date="2018" name="Mol. Plant">
        <title>The genome of Artemisia annua provides insight into the evolution of Asteraceae family and artemisinin biosynthesis.</title>
        <authorList>
            <person name="Shen Q."/>
            <person name="Zhang L."/>
            <person name="Liao Z."/>
            <person name="Wang S."/>
            <person name="Yan T."/>
            <person name="Shi P."/>
            <person name="Liu M."/>
            <person name="Fu X."/>
            <person name="Pan Q."/>
            <person name="Wang Y."/>
            <person name="Lv Z."/>
            <person name="Lu X."/>
            <person name="Zhang F."/>
            <person name="Jiang W."/>
            <person name="Ma Y."/>
            <person name="Chen M."/>
            <person name="Hao X."/>
            <person name="Li L."/>
            <person name="Tang Y."/>
            <person name="Lv G."/>
            <person name="Zhou Y."/>
            <person name="Sun X."/>
            <person name="Brodelius P.E."/>
            <person name="Rose J.K.C."/>
            <person name="Tang K."/>
        </authorList>
    </citation>
    <scope>NUCLEOTIDE SEQUENCE [LARGE SCALE GENOMIC DNA]</scope>
    <source>
        <strain evidence="8">cv. Huhao1</strain>
        <tissue evidence="7">Leaf</tissue>
    </source>
</reference>
<dbReference type="PROSITE" id="PS50405">
    <property type="entry name" value="GST_CTER"/>
    <property type="match status" value="1"/>
</dbReference>
<keyword evidence="7" id="KW-0808">Transferase</keyword>
<keyword evidence="8" id="KW-1185">Reference proteome</keyword>
<evidence type="ECO:0000256" key="1">
    <source>
        <dbReference type="ARBA" id="ARBA00022768"/>
    </source>
</evidence>
<keyword evidence="2 3" id="KW-0648">Protein biosynthesis</keyword>
<organism evidence="7 8">
    <name type="scientific">Artemisia annua</name>
    <name type="common">Sweet wormwood</name>
    <dbReference type="NCBI Taxonomy" id="35608"/>
    <lineage>
        <taxon>Eukaryota</taxon>
        <taxon>Viridiplantae</taxon>
        <taxon>Streptophyta</taxon>
        <taxon>Embryophyta</taxon>
        <taxon>Tracheophyta</taxon>
        <taxon>Spermatophyta</taxon>
        <taxon>Magnoliopsida</taxon>
        <taxon>eudicotyledons</taxon>
        <taxon>Gunneridae</taxon>
        <taxon>Pentapetalae</taxon>
        <taxon>asterids</taxon>
        <taxon>campanulids</taxon>
        <taxon>Asterales</taxon>
        <taxon>Asteraceae</taxon>
        <taxon>Asteroideae</taxon>
        <taxon>Anthemideae</taxon>
        <taxon>Artemisiinae</taxon>
        <taxon>Artemisia</taxon>
    </lineage>
</organism>
<dbReference type="OrthoDB" id="249703at2759"/>
<comment type="caution">
    <text evidence="7">The sequence shown here is derived from an EMBL/GenBank/DDBJ whole genome shotgun (WGS) entry which is preliminary data.</text>
</comment>
<name>A0A2U1MZ15_ARTAN</name>